<comment type="caution">
    <text evidence="2">The sequence shown here is derived from an EMBL/GenBank/DDBJ whole genome shotgun (WGS) entry which is preliminary data.</text>
</comment>
<reference evidence="2 3" key="1">
    <citation type="journal article" date="2016" name="Nat. Commun.">
        <title>Thousands of microbial genomes shed light on interconnected biogeochemical processes in an aquifer system.</title>
        <authorList>
            <person name="Anantharaman K."/>
            <person name="Brown C.T."/>
            <person name="Hug L.A."/>
            <person name="Sharon I."/>
            <person name="Castelle C.J."/>
            <person name="Probst A.J."/>
            <person name="Thomas B.C."/>
            <person name="Singh A."/>
            <person name="Wilkins M.J."/>
            <person name="Karaoz U."/>
            <person name="Brodie E.L."/>
            <person name="Williams K.H."/>
            <person name="Hubbard S.S."/>
            <person name="Banfield J.F."/>
        </authorList>
    </citation>
    <scope>NUCLEOTIDE SEQUENCE [LARGE SCALE GENOMIC DNA]</scope>
</reference>
<organism evidence="2 3">
    <name type="scientific">Candidatus Roizmanbacteria bacterium RIFOXYA1_FULL_41_12</name>
    <dbReference type="NCBI Taxonomy" id="1802082"/>
    <lineage>
        <taxon>Bacteria</taxon>
        <taxon>Candidatus Roizmaniibacteriota</taxon>
    </lineage>
</organism>
<evidence type="ECO:0000313" key="2">
    <source>
        <dbReference type="EMBL" id="OGK66422.1"/>
    </source>
</evidence>
<protein>
    <submittedName>
        <fullName evidence="2">Uncharacterized protein</fullName>
    </submittedName>
</protein>
<dbReference type="AlphaFoldDB" id="A0A1F7KEY1"/>
<accession>A0A1F7KEY1</accession>
<gene>
    <name evidence="2" type="ORF">A2209_01575</name>
</gene>
<feature type="transmembrane region" description="Helical" evidence="1">
    <location>
        <begin position="6"/>
        <end position="24"/>
    </location>
</feature>
<keyword evidence="1" id="KW-1133">Transmembrane helix</keyword>
<evidence type="ECO:0000313" key="3">
    <source>
        <dbReference type="Proteomes" id="UP000178450"/>
    </source>
</evidence>
<proteinExistence type="predicted"/>
<dbReference type="EMBL" id="MGBG01000007">
    <property type="protein sequence ID" value="OGK66422.1"/>
    <property type="molecule type" value="Genomic_DNA"/>
</dbReference>
<evidence type="ECO:0000256" key="1">
    <source>
        <dbReference type="SAM" id="Phobius"/>
    </source>
</evidence>
<dbReference type="Proteomes" id="UP000178450">
    <property type="component" value="Unassembled WGS sequence"/>
</dbReference>
<keyword evidence="1" id="KW-0472">Membrane</keyword>
<name>A0A1F7KEY1_9BACT</name>
<sequence>MRSNKLVGIILIIGLIAVTVFLFWQRQQPKKFGAVKVLIKQLSENDLQLQKITVESTYPARSFSNDQLTKYYQAKVLDKNDKVLYLTQVPKQYLISRFTYPGYEVNDLITKPNSEISLYLPIYPNSEKLVVTDENENTIMSVSLENL</sequence>
<keyword evidence="1" id="KW-0812">Transmembrane</keyword>